<dbReference type="OrthoDB" id="5786478at2"/>
<dbReference type="GO" id="GO:0016491">
    <property type="term" value="F:oxidoreductase activity"/>
    <property type="evidence" value="ECO:0007669"/>
    <property type="project" value="UniProtKB-KW"/>
</dbReference>
<evidence type="ECO:0000256" key="1">
    <source>
        <dbReference type="ARBA" id="ARBA00006484"/>
    </source>
</evidence>
<dbReference type="SUPFAM" id="SSF51735">
    <property type="entry name" value="NAD(P)-binding Rossmann-fold domains"/>
    <property type="match status" value="1"/>
</dbReference>
<reference evidence="4 5" key="1">
    <citation type="submission" date="2017-03" db="EMBL/GenBank/DDBJ databases">
        <authorList>
            <person name="Afonso C.L."/>
            <person name="Miller P.J."/>
            <person name="Scott M.A."/>
            <person name="Spackman E."/>
            <person name="Goraichik I."/>
            <person name="Dimitrov K.M."/>
            <person name="Suarez D.L."/>
            <person name="Swayne D.E."/>
        </authorList>
    </citation>
    <scope>NUCLEOTIDE SEQUENCE [LARGE SCALE GENOMIC DNA]</scope>
    <source>
        <strain evidence="4">SB41UT1</strain>
    </source>
</reference>
<dbReference type="InterPro" id="IPR036291">
    <property type="entry name" value="NAD(P)-bd_dom_sf"/>
</dbReference>
<dbReference type="Proteomes" id="UP000196573">
    <property type="component" value="Unassembled WGS sequence"/>
</dbReference>
<protein>
    <submittedName>
        <fullName evidence="4">3-ketoacyl-(Acyl-carrier-protein) reductase</fullName>
    </submittedName>
</protein>
<name>A0A1X7ATG2_9GAMM</name>
<keyword evidence="5" id="KW-1185">Reference proteome</keyword>
<dbReference type="PRINTS" id="PR00081">
    <property type="entry name" value="GDHRDH"/>
</dbReference>
<organism evidence="4 5">
    <name type="scientific">Parendozoicomonas haliclonae</name>
    <dbReference type="NCBI Taxonomy" id="1960125"/>
    <lineage>
        <taxon>Bacteria</taxon>
        <taxon>Pseudomonadati</taxon>
        <taxon>Pseudomonadota</taxon>
        <taxon>Gammaproteobacteria</taxon>
        <taxon>Oceanospirillales</taxon>
        <taxon>Endozoicomonadaceae</taxon>
        <taxon>Parendozoicomonas</taxon>
    </lineage>
</organism>
<dbReference type="RefSeq" id="WP_087113177.1">
    <property type="nucleotide sequence ID" value="NZ_CBCSCN010000015.1"/>
</dbReference>
<keyword evidence="2" id="KW-0521">NADP</keyword>
<dbReference type="EMBL" id="FWPT01000015">
    <property type="protein sequence ID" value="SMA50707.1"/>
    <property type="molecule type" value="Genomic_DNA"/>
</dbReference>
<dbReference type="Pfam" id="PF00106">
    <property type="entry name" value="adh_short"/>
    <property type="match status" value="1"/>
</dbReference>
<keyword evidence="3" id="KW-0560">Oxidoreductase</keyword>
<proteinExistence type="inferred from homology"/>
<accession>A0A1X7ATG2</accession>
<evidence type="ECO:0000256" key="3">
    <source>
        <dbReference type="ARBA" id="ARBA00023002"/>
    </source>
</evidence>
<dbReference type="AlphaFoldDB" id="A0A1X7ATG2"/>
<dbReference type="InterPro" id="IPR002347">
    <property type="entry name" value="SDR_fam"/>
</dbReference>
<sequence>MTKQHGKVAIVTGANQGLGLALVKGLARRLTSADTVYLCSRSFDRGQKALANIKDHQADIQVVQLDITIGSNISDFARYITETHGGVDLVASNAAARISPDIPQSEQVRSFVSTNNHGSCRVLKALMPLLRDNARYIIVASDYGRLSRLPRQLWPLFDTKTQPLDDIETTMDRYVEAMEAGTAEQDGWPDWINIPSKIGQVATARIAARMIEETRPDDGILINAVCPGLIDTDASRPWFNDMSQAQTPDEAARALISLLLTPAGIKTPQGELVQFGRILPWLG</sequence>
<evidence type="ECO:0000313" key="5">
    <source>
        <dbReference type="Proteomes" id="UP000196573"/>
    </source>
</evidence>
<dbReference type="Gene3D" id="3.40.50.720">
    <property type="entry name" value="NAD(P)-binding Rossmann-like Domain"/>
    <property type="match status" value="1"/>
</dbReference>
<evidence type="ECO:0000313" key="4">
    <source>
        <dbReference type="EMBL" id="SMA50707.1"/>
    </source>
</evidence>
<gene>
    <name evidence="4" type="ORF">EHSB41UT_04524</name>
</gene>
<comment type="similarity">
    <text evidence="1">Belongs to the short-chain dehydrogenases/reductases (SDR) family.</text>
</comment>
<evidence type="ECO:0000256" key="2">
    <source>
        <dbReference type="ARBA" id="ARBA00022857"/>
    </source>
</evidence>
<dbReference type="PANTHER" id="PTHR43963:SF6">
    <property type="entry name" value="CHAIN DEHYDROGENASE FAMILY PROTEIN, PUTATIVE (AFU_ORTHOLOGUE AFUA_3G15350)-RELATED"/>
    <property type="match status" value="1"/>
</dbReference>
<dbReference type="PANTHER" id="PTHR43963">
    <property type="entry name" value="CARBONYL REDUCTASE 1-RELATED"/>
    <property type="match status" value="1"/>
</dbReference>